<dbReference type="OrthoDB" id="9814546at2"/>
<evidence type="ECO:0000256" key="2">
    <source>
        <dbReference type="ARBA" id="ARBA00023136"/>
    </source>
</evidence>
<keyword evidence="2 3" id="KW-0472">Membrane</keyword>
<dbReference type="KEGG" id="fil:BN1229_v1_3216"/>
<feature type="region of interest" description="Disordered" evidence="4">
    <location>
        <begin position="166"/>
        <end position="218"/>
    </location>
</feature>
<evidence type="ECO:0000256" key="4">
    <source>
        <dbReference type="SAM" id="MobiDB-lite"/>
    </source>
</evidence>
<feature type="compositionally biased region" description="Low complexity" evidence="4">
    <location>
        <begin position="50"/>
        <end position="73"/>
    </location>
</feature>
<feature type="compositionally biased region" description="Basic and acidic residues" evidence="4">
    <location>
        <begin position="233"/>
        <end position="246"/>
    </location>
</feature>
<name>A0A0D6JGY6_9HYPH</name>
<dbReference type="EMBL" id="LN829119">
    <property type="protein sequence ID" value="CPR20656.1"/>
    <property type="molecule type" value="Genomic_DNA"/>
</dbReference>
<feature type="signal peptide" evidence="5">
    <location>
        <begin position="1"/>
        <end position="19"/>
    </location>
</feature>
<dbReference type="SUPFAM" id="SSF103088">
    <property type="entry name" value="OmpA-like"/>
    <property type="match status" value="1"/>
</dbReference>
<dbReference type="PRINTS" id="PR01021">
    <property type="entry name" value="OMPADOMAIN"/>
</dbReference>
<dbReference type="Proteomes" id="UP000033187">
    <property type="component" value="Chromosome 1"/>
</dbReference>
<protein>
    <recommendedName>
        <fullName evidence="6">OmpA-like domain-containing protein</fullName>
    </recommendedName>
</protein>
<dbReference type="InterPro" id="IPR006665">
    <property type="entry name" value="OmpA-like"/>
</dbReference>
<evidence type="ECO:0000256" key="3">
    <source>
        <dbReference type="PROSITE-ProRule" id="PRU00473"/>
    </source>
</evidence>
<feature type="region of interest" description="Disordered" evidence="4">
    <location>
        <begin position="50"/>
        <end position="100"/>
    </location>
</feature>
<evidence type="ECO:0000256" key="1">
    <source>
        <dbReference type="ARBA" id="ARBA00004370"/>
    </source>
</evidence>
<feature type="chain" id="PRO_5002306195" description="OmpA-like domain-containing protein" evidence="5">
    <location>
        <begin position="20"/>
        <end position="411"/>
    </location>
</feature>
<dbReference type="Gene3D" id="3.30.1330.60">
    <property type="entry name" value="OmpA-like domain"/>
    <property type="match status" value="1"/>
</dbReference>
<dbReference type="InterPro" id="IPR036737">
    <property type="entry name" value="OmpA-like_sf"/>
</dbReference>
<accession>A0A0D6JGY6</accession>
<dbReference type="AlphaFoldDB" id="A0A0D6JGY6"/>
<organism evidence="7 8">
    <name type="scientific">Candidatus Filomicrobium marinum</name>
    <dbReference type="NCBI Taxonomy" id="1608628"/>
    <lineage>
        <taxon>Bacteria</taxon>
        <taxon>Pseudomonadati</taxon>
        <taxon>Pseudomonadota</taxon>
        <taxon>Alphaproteobacteria</taxon>
        <taxon>Hyphomicrobiales</taxon>
        <taxon>Hyphomicrobiaceae</taxon>
        <taxon>Filomicrobium</taxon>
    </lineage>
</organism>
<evidence type="ECO:0000256" key="5">
    <source>
        <dbReference type="SAM" id="SignalP"/>
    </source>
</evidence>
<dbReference type="PROSITE" id="PS51123">
    <property type="entry name" value="OMPA_2"/>
    <property type="match status" value="1"/>
</dbReference>
<feature type="compositionally biased region" description="Polar residues" evidence="4">
    <location>
        <begin position="204"/>
        <end position="213"/>
    </location>
</feature>
<reference evidence="8" key="1">
    <citation type="submission" date="2015-02" db="EMBL/GenBank/DDBJ databases">
        <authorList>
            <person name="Chooi Y.-H."/>
        </authorList>
    </citation>
    <scope>NUCLEOTIDE SEQUENCE [LARGE SCALE GENOMIC DNA]</scope>
    <source>
        <strain evidence="8">strain Y</strain>
    </source>
</reference>
<dbReference type="RefSeq" id="WP_046479056.1">
    <property type="nucleotide sequence ID" value="NZ_LN829118.1"/>
</dbReference>
<dbReference type="Pfam" id="PF00691">
    <property type="entry name" value="OmpA"/>
    <property type="match status" value="1"/>
</dbReference>
<proteinExistence type="predicted"/>
<evidence type="ECO:0000259" key="6">
    <source>
        <dbReference type="PROSITE" id="PS51123"/>
    </source>
</evidence>
<feature type="compositionally biased region" description="Polar residues" evidence="4">
    <location>
        <begin position="177"/>
        <end position="188"/>
    </location>
</feature>
<dbReference type="KEGG" id="fiy:BN1229_v1_2707"/>
<feature type="compositionally biased region" description="Low complexity" evidence="4">
    <location>
        <begin position="191"/>
        <end position="203"/>
    </location>
</feature>
<sequence>MKRLVVVVVVLLLATAVGAAVLVQQGYYDLNNLRFTDNAGTSAPANTKETVAAASAATPTPAASTKTSQTTSRAKTEAEKVAAVDPSSRASAQGDSTPRAGKLADGLAFDIARIQPDGVSVFAGQGKPRQFVRVLADGELVGTAKVDDNGEWVLITERKLASNDPKLSLEVGEAPAETSTSADGNSSARMAAVDDASSNADASKQSPGTSKPGQNARDVNEKMLSDLQRLVDDARQSENGPKREPAGVDTSAAEQAETGPADAGSVASAATDADEVMKLAAMSDEQPGRTPLVAEDKKIPIPIQFVYREAIFTHDGEKAADLLLEYLKRRKLDTVTLSGHADERGTPELNMELSMDRLKTVENYLRAGGFTGELLLLPKGKTEPFTGVDRSNFSREDLYQLDRRVELRLAN</sequence>
<dbReference type="InterPro" id="IPR006664">
    <property type="entry name" value="OMP_bac"/>
</dbReference>
<gene>
    <name evidence="7" type="ORF">YBN1229_v1_2707</name>
</gene>
<dbReference type="GO" id="GO:0016020">
    <property type="term" value="C:membrane"/>
    <property type="evidence" value="ECO:0007669"/>
    <property type="project" value="UniProtKB-SubCell"/>
</dbReference>
<feature type="domain" description="OmpA-like" evidence="6">
    <location>
        <begin position="292"/>
        <end position="411"/>
    </location>
</feature>
<evidence type="ECO:0000313" key="7">
    <source>
        <dbReference type="EMBL" id="CPR20656.1"/>
    </source>
</evidence>
<comment type="subcellular location">
    <subcellularLocation>
        <location evidence="1">Membrane</location>
    </subcellularLocation>
</comment>
<keyword evidence="5" id="KW-0732">Signal</keyword>
<evidence type="ECO:0000313" key="8">
    <source>
        <dbReference type="Proteomes" id="UP000033187"/>
    </source>
</evidence>
<keyword evidence="8" id="KW-1185">Reference proteome</keyword>
<feature type="region of interest" description="Disordered" evidence="4">
    <location>
        <begin position="233"/>
        <end position="270"/>
    </location>
</feature>